<protein>
    <submittedName>
        <fullName evidence="2">Uncharacterized protein</fullName>
    </submittedName>
</protein>
<dbReference type="EnsemblMetazoa" id="CJA20649.1">
    <property type="protein sequence ID" value="CJA20649.1"/>
    <property type="gene ID" value="WBGene00176221"/>
</dbReference>
<evidence type="ECO:0000256" key="1">
    <source>
        <dbReference type="SAM" id="MobiDB-lite"/>
    </source>
</evidence>
<organism evidence="2 3">
    <name type="scientific">Caenorhabditis japonica</name>
    <dbReference type="NCBI Taxonomy" id="281687"/>
    <lineage>
        <taxon>Eukaryota</taxon>
        <taxon>Metazoa</taxon>
        <taxon>Ecdysozoa</taxon>
        <taxon>Nematoda</taxon>
        <taxon>Chromadorea</taxon>
        <taxon>Rhabditida</taxon>
        <taxon>Rhabditina</taxon>
        <taxon>Rhabditomorpha</taxon>
        <taxon>Rhabditoidea</taxon>
        <taxon>Rhabditidae</taxon>
        <taxon>Peloderinae</taxon>
        <taxon>Caenorhabditis</taxon>
    </lineage>
</organism>
<reference evidence="3" key="1">
    <citation type="submission" date="2010-08" db="EMBL/GenBank/DDBJ databases">
        <authorList>
            <consortium name="Caenorhabditis japonica Sequencing Consortium"/>
            <person name="Wilson R.K."/>
        </authorList>
    </citation>
    <scope>NUCLEOTIDE SEQUENCE [LARGE SCALE GENOMIC DNA]</scope>
    <source>
        <strain evidence="3">DF5081</strain>
    </source>
</reference>
<feature type="compositionally biased region" description="Polar residues" evidence="1">
    <location>
        <begin position="169"/>
        <end position="181"/>
    </location>
</feature>
<evidence type="ECO:0000313" key="3">
    <source>
        <dbReference type="Proteomes" id="UP000005237"/>
    </source>
</evidence>
<accession>A0A8R1I553</accession>
<evidence type="ECO:0000313" key="2">
    <source>
        <dbReference type="EnsemblMetazoa" id="CJA20649.1"/>
    </source>
</evidence>
<feature type="compositionally biased region" description="Acidic residues" evidence="1">
    <location>
        <begin position="15"/>
        <end position="24"/>
    </location>
</feature>
<feature type="region of interest" description="Disordered" evidence="1">
    <location>
        <begin position="169"/>
        <end position="196"/>
    </location>
</feature>
<reference evidence="2" key="2">
    <citation type="submission" date="2022-06" db="UniProtKB">
        <authorList>
            <consortium name="EnsemblMetazoa"/>
        </authorList>
    </citation>
    <scope>IDENTIFICATION</scope>
    <source>
        <strain evidence="2">DF5081</strain>
    </source>
</reference>
<dbReference type="Proteomes" id="UP000005237">
    <property type="component" value="Unassembled WGS sequence"/>
</dbReference>
<proteinExistence type="predicted"/>
<dbReference type="AlphaFoldDB" id="A0A8R1I553"/>
<name>A0A8R1I553_CAEJA</name>
<feature type="compositionally biased region" description="Basic and acidic residues" evidence="1">
    <location>
        <begin position="25"/>
        <end position="46"/>
    </location>
</feature>
<sequence length="196" mass="22620">MFGEIFGVFGRYETDGCDEEEEEEKTQKEKQIKTQQEKEKEELIKQKQKRMKFEEKRKMFEAHFPNKVSPERRARAREMLKKIAANPHLFVPTDDGTTTSKSRTPVIHSSCSWKSVRESDDTKSLSSNIESIEPMRAGRDVAAPTKFDNYEPFLDTTYDAAYANTTQSEAETLFDESSTPKTYLPELSSPLSTCHW</sequence>
<keyword evidence="3" id="KW-1185">Reference proteome</keyword>
<feature type="region of interest" description="Disordered" evidence="1">
    <location>
        <begin position="13"/>
        <end position="46"/>
    </location>
</feature>